<dbReference type="Proteomes" id="UP001177670">
    <property type="component" value="Unassembled WGS sequence"/>
</dbReference>
<comment type="subcellular location">
    <subcellularLocation>
        <location evidence="1">Cell membrane</location>
        <topology evidence="1">Multi-pass membrane protein</topology>
    </subcellularLocation>
</comment>
<keyword evidence="5 8" id="KW-0472">Membrane</keyword>
<keyword evidence="11" id="KW-1185">Reference proteome</keyword>
<keyword evidence="7" id="KW-0325">Glycoprotein</keyword>
<keyword evidence="2" id="KW-1003">Cell membrane</keyword>
<dbReference type="EMBL" id="JAHYIQ010000006">
    <property type="protein sequence ID" value="KAK1131108.1"/>
    <property type="molecule type" value="Genomic_DNA"/>
</dbReference>
<proteinExistence type="predicted"/>
<evidence type="ECO:0000256" key="8">
    <source>
        <dbReference type="SAM" id="Phobius"/>
    </source>
</evidence>
<feature type="signal peptide" evidence="9">
    <location>
        <begin position="1"/>
        <end position="19"/>
    </location>
</feature>
<dbReference type="SUPFAM" id="SSF53850">
    <property type="entry name" value="Periplasmic binding protein-like II"/>
    <property type="match status" value="1"/>
</dbReference>
<dbReference type="InterPro" id="IPR052192">
    <property type="entry name" value="Insect_Ionotropic_Sensory_Rcpt"/>
</dbReference>
<evidence type="ECO:0000256" key="5">
    <source>
        <dbReference type="ARBA" id="ARBA00023136"/>
    </source>
</evidence>
<feature type="chain" id="PRO_5041399804" evidence="9">
    <location>
        <begin position="20"/>
        <end position="640"/>
    </location>
</feature>
<feature type="transmembrane region" description="Helical" evidence="8">
    <location>
        <begin position="613"/>
        <end position="637"/>
    </location>
</feature>
<accession>A0AA40G5B2</accession>
<keyword evidence="4 8" id="KW-1133">Transmembrane helix</keyword>
<evidence type="ECO:0000256" key="7">
    <source>
        <dbReference type="ARBA" id="ARBA00023180"/>
    </source>
</evidence>
<feature type="transmembrane region" description="Helical" evidence="8">
    <location>
        <begin position="346"/>
        <end position="368"/>
    </location>
</feature>
<evidence type="ECO:0000256" key="9">
    <source>
        <dbReference type="SAM" id="SignalP"/>
    </source>
</evidence>
<evidence type="ECO:0000256" key="2">
    <source>
        <dbReference type="ARBA" id="ARBA00022475"/>
    </source>
</evidence>
<keyword evidence="9" id="KW-0732">Signal</keyword>
<dbReference type="AlphaFoldDB" id="A0AA40G5B2"/>
<evidence type="ECO:0000313" key="11">
    <source>
        <dbReference type="Proteomes" id="UP001177670"/>
    </source>
</evidence>
<feature type="transmembrane region" description="Helical" evidence="8">
    <location>
        <begin position="375"/>
        <end position="394"/>
    </location>
</feature>
<keyword evidence="3 8" id="KW-0812">Transmembrane</keyword>
<evidence type="ECO:0000256" key="4">
    <source>
        <dbReference type="ARBA" id="ARBA00022989"/>
    </source>
</evidence>
<evidence type="ECO:0000256" key="6">
    <source>
        <dbReference type="ARBA" id="ARBA00023170"/>
    </source>
</evidence>
<gene>
    <name evidence="10" type="ORF">K0M31_017404</name>
</gene>
<name>A0AA40G5B2_9HYME</name>
<comment type="caution">
    <text evidence="10">The sequence shown here is derived from an EMBL/GenBank/DDBJ whole genome shotgun (WGS) entry which is preliminary data.</text>
</comment>
<evidence type="ECO:0000313" key="10">
    <source>
        <dbReference type="EMBL" id="KAK1131108.1"/>
    </source>
</evidence>
<organism evidence="10 11">
    <name type="scientific">Melipona bicolor</name>
    <dbReference type="NCBI Taxonomy" id="60889"/>
    <lineage>
        <taxon>Eukaryota</taxon>
        <taxon>Metazoa</taxon>
        <taxon>Ecdysozoa</taxon>
        <taxon>Arthropoda</taxon>
        <taxon>Hexapoda</taxon>
        <taxon>Insecta</taxon>
        <taxon>Pterygota</taxon>
        <taxon>Neoptera</taxon>
        <taxon>Endopterygota</taxon>
        <taxon>Hymenoptera</taxon>
        <taxon>Apocrita</taxon>
        <taxon>Aculeata</taxon>
        <taxon>Apoidea</taxon>
        <taxon>Anthophila</taxon>
        <taxon>Apidae</taxon>
        <taxon>Melipona</taxon>
    </lineage>
</organism>
<dbReference type="PANTHER" id="PTHR42643">
    <property type="entry name" value="IONOTROPIC RECEPTOR 20A-RELATED"/>
    <property type="match status" value="1"/>
</dbReference>
<feature type="transmembrane region" description="Helical" evidence="8">
    <location>
        <begin position="400"/>
        <end position="418"/>
    </location>
</feature>
<protein>
    <submittedName>
        <fullName evidence="10">Uncharacterized protein</fullName>
    </submittedName>
</protein>
<evidence type="ECO:0000256" key="1">
    <source>
        <dbReference type="ARBA" id="ARBA00004651"/>
    </source>
</evidence>
<reference evidence="10" key="1">
    <citation type="submission" date="2021-10" db="EMBL/GenBank/DDBJ databases">
        <title>Melipona bicolor Genome sequencing and assembly.</title>
        <authorList>
            <person name="Araujo N.S."/>
            <person name="Arias M.C."/>
        </authorList>
    </citation>
    <scope>NUCLEOTIDE SEQUENCE</scope>
    <source>
        <strain evidence="10">USP_2M_L1-L4_2017</strain>
        <tissue evidence="10">Whole body</tissue>
    </source>
</reference>
<dbReference type="GO" id="GO:0005886">
    <property type="term" value="C:plasma membrane"/>
    <property type="evidence" value="ECO:0007669"/>
    <property type="project" value="UniProtKB-SubCell"/>
</dbReference>
<sequence length="640" mass="72401">MPLLGWNSVLLISAVTANATMGNGVSYNELIDETMTIVRSCTRPHAAGDALLLAGEYEEFFQRSLVNDLPVALISQPKSTAFEGFTLGEYSYTRKLGQFVVVASSVPLLQLLLQRTKNSGWGNLEGLHILIDRKTVERGCVNAREFLWTAWQYDRLSAIFLCVDPAEGIVLYTYNPYSSTAPAVWRNVGQFRGRGGHPWTLLRMKYQGGSRTCEGLTFDKAKDLNGYEVRTNAIALEPHLRIDPTKTGLQRFSGDNGEILKIVFEKLNASVRVRVYNGTVYDLGGIDSHGRMVGMMADLATGEVDMGMNARSLHNTWKIEHTYPHGDGGLCVITRRAGELSELVKILSFLSPSVHVVIGVLLTIALLVLTRHQGFLRSCVNIVHLMTFGSIYRLPGTSSSRIFFSSMFVLYVIFNALIQGHLASLLTIPVSLPNIRIADDLKTMILPPFDEECRMTFFRPPLFAVQRPTIAKEITKHSQRSDYQIYGSTFHERELQDPDLRSRFHADSYHGCKQRALESERAACLDDCLHQYARIQNDGVLRRSRKIQRNLLVYVTRENWPLLASVTRIVHRTVEAGIAKLWKKASTGKMYRARKRRWTNRKRKFRNLEIRHVLFSFYMLAIGLFVATVTFAVEMIVGRR</sequence>
<keyword evidence="6" id="KW-0675">Receptor</keyword>
<evidence type="ECO:0000256" key="3">
    <source>
        <dbReference type="ARBA" id="ARBA00022692"/>
    </source>
</evidence>
<dbReference type="PANTHER" id="PTHR42643:SF24">
    <property type="entry name" value="IONOTROPIC RECEPTOR 60A"/>
    <property type="match status" value="1"/>
</dbReference>